<reference evidence="1" key="2">
    <citation type="journal article" date="2023" name="Science">
        <title>Genomic signatures of disease resistance in endangered staghorn corals.</title>
        <authorList>
            <person name="Vollmer S.V."/>
            <person name="Selwyn J.D."/>
            <person name="Despard B.A."/>
            <person name="Roesel C.L."/>
        </authorList>
    </citation>
    <scope>NUCLEOTIDE SEQUENCE</scope>
    <source>
        <strain evidence="1">K2</strain>
    </source>
</reference>
<gene>
    <name evidence="1" type="ORF">P5673_023598</name>
</gene>
<keyword evidence="2" id="KW-1185">Reference proteome</keyword>
<dbReference type="PANTHER" id="PTHR33995:SF7">
    <property type="entry name" value="BURSICON SUBUNIT ALPHA-RELATED"/>
    <property type="match status" value="1"/>
</dbReference>
<dbReference type="EMBL" id="JARQWQ010000066">
    <property type="protein sequence ID" value="KAK2554917.1"/>
    <property type="molecule type" value="Genomic_DNA"/>
</dbReference>
<dbReference type="AlphaFoldDB" id="A0AAD9Q534"/>
<sequence length="152" mass="17093">MGYFNSKYMAFNLTEAEQFPNLVFVHSQMRRIKTIIAKLRLQEYALNNTQISRRNKRGSTYPQTKITGLCSTTIGGLQRLCEVCPAMTDLGPDIIPRFINEVLCAESDGSCEIEGVNVGKCQEASVIQDFLRVSTLEVFAQEIRVCCNCNLL</sequence>
<dbReference type="SUPFAM" id="SSF57501">
    <property type="entry name" value="Cystine-knot cytokines"/>
    <property type="match status" value="1"/>
</dbReference>
<name>A0AAD9Q534_ACRCE</name>
<evidence type="ECO:0000313" key="1">
    <source>
        <dbReference type="EMBL" id="KAK2554917.1"/>
    </source>
</evidence>
<proteinExistence type="predicted"/>
<dbReference type="PANTHER" id="PTHR33995">
    <property type="entry name" value="PROTEIN CBG18546"/>
    <property type="match status" value="1"/>
</dbReference>
<dbReference type="InterPro" id="IPR029034">
    <property type="entry name" value="Cystine-knot_cytokine"/>
</dbReference>
<comment type="caution">
    <text evidence="1">The sequence shown here is derived from an EMBL/GenBank/DDBJ whole genome shotgun (WGS) entry which is preliminary data.</text>
</comment>
<evidence type="ECO:0000313" key="2">
    <source>
        <dbReference type="Proteomes" id="UP001249851"/>
    </source>
</evidence>
<reference evidence="1" key="1">
    <citation type="journal article" date="2023" name="G3 (Bethesda)">
        <title>Whole genome assembly and annotation of the endangered Caribbean coral Acropora cervicornis.</title>
        <authorList>
            <person name="Selwyn J.D."/>
            <person name="Vollmer S.V."/>
        </authorList>
    </citation>
    <scope>NUCLEOTIDE SEQUENCE</scope>
    <source>
        <strain evidence="1">K2</strain>
    </source>
</reference>
<dbReference type="Proteomes" id="UP001249851">
    <property type="component" value="Unassembled WGS sequence"/>
</dbReference>
<organism evidence="1 2">
    <name type="scientific">Acropora cervicornis</name>
    <name type="common">Staghorn coral</name>
    <dbReference type="NCBI Taxonomy" id="6130"/>
    <lineage>
        <taxon>Eukaryota</taxon>
        <taxon>Metazoa</taxon>
        <taxon>Cnidaria</taxon>
        <taxon>Anthozoa</taxon>
        <taxon>Hexacorallia</taxon>
        <taxon>Scleractinia</taxon>
        <taxon>Astrocoeniina</taxon>
        <taxon>Acroporidae</taxon>
        <taxon>Acropora</taxon>
    </lineage>
</organism>
<protein>
    <submittedName>
        <fullName evidence="1">Skeletal organic matrix protein 8</fullName>
    </submittedName>
</protein>
<accession>A0AAD9Q534</accession>